<evidence type="ECO:0000256" key="2">
    <source>
        <dbReference type="SAM" id="SignalP"/>
    </source>
</evidence>
<dbReference type="EMBL" id="BAABIP010000007">
    <property type="protein sequence ID" value="GAA4760304.1"/>
    <property type="molecule type" value="Genomic_DNA"/>
</dbReference>
<evidence type="ECO:0008006" key="5">
    <source>
        <dbReference type="Google" id="ProtNLM"/>
    </source>
</evidence>
<comment type="caution">
    <text evidence="3">The sequence shown here is derived from an EMBL/GenBank/DDBJ whole genome shotgun (WGS) entry which is preliminary data.</text>
</comment>
<accession>A0ABP8ZMD9</accession>
<dbReference type="Proteomes" id="UP001500141">
    <property type="component" value="Unassembled WGS sequence"/>
</dbReference>
<evidence type="ECO:0000313" key="4">
    <source>
        <dbReference type="Proteomes" id="UP001500141"/>
    </source>
</evidence>
<gene>
    <name evidence="3" type="ORF">GCM10023230_06440</name>
</gene>
<keyword evidence="2" id="KW-0732">Signal</keyword>
<protein>
    <recommendedName>
        <fullName evidence="5">Quinol oxidase subunit 4</fullName>
    </recommendedName>
</protein>
<feature type="signal peptide" evidence="2">
    <location>
        <begin position="1"/>
        <end position="23"/>
    </location>
</feature>
<evidence type="ECO:0000313" key="3">
    <source>
        <dbReference type="EMBL" id="GAA4760304.1"/>
    </source>
</evidence>
<reference evidence="4" key="1">
    <citation type="journal article" date="2019" name="Int. J. Syst. Evol. Microbiol.">
        <title>The Global Catalogue of Microorganisms (GCM) 10K type strain sequencing project: providing services to taxonomists for standard genome sequencing and annotation.</title>
        <authorList>
            <consortium name="The Broad Institute Genomics Platform"/>
            <consortium name="The Broad Institute Genome Sequencing Center for Infectious Disease"/>
            <person name="Wu L."/>
            <person name="Ma J."/>
        </authorList>
    </citation>
    <scope>NUCLEOTIDE SEQUENCE [LARGE SCALE GENOMIC DNA]</scope>
    <source>
        <strain evidence="4">JCM 18198</strain>
    </source>
</reference>
<evidence type="ECO:0000256" key="1">
    <source>
        <dbReference type="SAM" id="MobiDB-lite"/>
    </source>
</evidence>
<feature type="chain" id="PRO_5046224112" description="Quinol oxidase subunit 4" evidence="2">
    <location>
        <begin position="24"/>
        <end position="67"/>
    </location>
</feature>
<feature type="region of interest" description="Disordered" evidence="1">
    <location>
        <begin position="42"/>
        <end position="67"/>
    </location>
</feature>
<proteinExistence type="predicted"/>
<keyword evidence="4" id="KW-1185">Reference proteome</keyword>
<name>A0ABP8ZMD9_9FLAO</name>
<dbReference type="PROSITE" id="PS51257">
    <property type="entry name" value="PROKAR_LIPOPROTEIN"/>
    <property type="match status" value="1"/>
</dbReference>
<dbReference type="RefSeq" id="WP_264544178.1">
    <property type="nucleotide sequence ID" value="NZ_BAABIP010000007.1"/>
</dbReference>
<organism evidence="3 4">
    <name type="scientific">Flavobacterium hankyongi</name>
    <dbReference type="NCBI Taxonomy" id="1176532"/>
    <lineage>
        <taxon>Bacteria</taxon>
        <taxon>Pseudomonadati</taxon>
        <taxon>Bacteroidota</taxon>
        <taxon>Flavobacteriia</taxon>
        <taxon>Flavobacteriales</taxon>
        <taxon>Flavobacteriaceae</taxon>
        <taxon>Flavobacterium</taxon>
    </lineage>
</organism>
<sequence length="67" mass="7619">MSNQYFKRIRTIVTFFLVAISLASCVHVHHPGPRRTVVVKEKRIPPGHAKKMHGDKSARNHAPGHNR</sequence>